<feature type="non-terminal residue" evidence="1">
    <location>
        <position position="161"/>
    </location>
</feature>
<reference evidence="1" key="1">
    <citation type="submission" date="2022-03" db="EMBL/GenBank/DDBJ databases">
        <authorList>
            <person name="Martin H S."/>
        </authorList>
    </citation>
    <scope>NUCLEOTIDE SEQUENCE</scope>
</reference>
<dbReference type="Proteomes" id="UP000837857">
    <property type="component" value="Chromosome 28"/>
</dbReference>
<dbReference type="EMBL" id="OW152840">
    <property type="protein sequence ID" value="CAH2061765.1"/>
    <property type="molecule type" value="Genomic_DNA"/>
</dbReference>
<sequence>MINTVNCHRSNIPCRTHDPYYGTISSEFKIHDQPYPAKEHSGTWLDNYASSQVSGNAARLANAARLNPIVHRKMFPLIKAPRCSSHRYADHVPNYRSANAGEMLCGRALKYPSQEGTLGLRGIGIESLIGNFRGPSQELVLPESYEDVWRSLSKEAKVSKS</sequence>
<evidence type="ECO:0000313" key="1">
    <source>
        <dbReference type="EMBL" id="CAH2061765.1"/>
    </source>
</evidence>
<protein>
    <submittedName>
        <fullName evidence="1">Uncharacterized protein</fullName>
    </submittedName>
</protein>
<keyword evidence="2" id="KW-1185">Reference proteome</keyword>
<evidence type="ECO:0000313" key="2">
    <source>
        <dbReference type="Proteomes" id="UP000837857"/>
    </source>
</evidence>
<name>A0ABN8INX7_9NEOP</name>
<organism evidence="1 2">
    <name type="scientific">Iphiclides podalirius</name>
    <name type="common">scarce swallowtail</name>
    <dbReference type="NCBI Taxonomy" id="110791"/>
    <lineage>
        <taxon>Eukaryota</taxon>
        <taxon>Metazoa</taxon>
        <taxon>Ecdysozoa</taxon>
        <taxon>Arthropoda</taxon>
        <taxon>Hexapoda</taxon>
        <taxon>Insecta</taxon>
        <taxon>Pterygota</taxon>
        <taxon>Neoptera</taxon>
        <taxon>Endopterygota</taxon>
        <taxon>Lepidoptera</taxon>
        <taxon>Glossata</taxon>
        <taxon>Ditrysia</taxon>
        <taxon>Papilionoidea</taxon>
        <taxon>Papilionidae</taxon>
        <taxon>Papilioninae</taxon>
        <taxon>Iphiclides</taxon>
    </lineage>
</organism>
<proteinExistence type="predicted"/>
<accession>A0ABN8INX7</accession>
<gene>
    <name evidence="1" type="ORF">IPOD504_LOCUS11433</name>
</gene>